<dbReference type="Proteomes" id="UP000220768">
    <property type="component" value="Unassembled WGS sequence"/>
</dbReference>
<gene>
    <name evidence="2" type="ORF">CO666_09515</name>
</gene>
<dbReference type="AlphaFoldDB" id="A0A2A6JG69"/>
<name>A0A2A6JG69_9HYPH</name>
<reference evidence="2 3" key="1">
    <citation type="submission" date="2017-09" db="EMBL/GenBank/DDBJ databases">
        <title>Comparative genomics of rhizobia isolated from Phaseolus vulgaris in China.</title>
        <authorList>
            <person name="Tong W."/>
        </authorList>
    </citation>
    <scope>NUCLEOTIDE SEQUENCE [LARGE SCALE GENOMIC DNA]</scope>
    <source>
        <strain evidence="2 3">C5</strain>
    </source>
</reference>
<dbReference type="EMBL" id="NWSV01000004">
    <property type="protein sequence ID" value="PDT04945.1"/>
    <property type="molecule type" value="Genomic_DNA"/>
</dbReference>
<dbReference type="SUPFAM" id="SSF54427">
    <property type="entry name" value="NTF2-like"/>
    <property type="match status" value="1"/>
</dbReference>
<keyword evidence="3" id="KW-1185">Reference proteome</keyword>
<dbReference type="InterPro" id="IPR032710">
    <property type="entry name" value="NTF2-like_dom_sf"/>
</dbReference>
<keyword evidence="2" id="KW-0413">Isomerase</keyword>
<dbReference type="Gene3D" id="3.10.450.50">
    <property type="match status" value="1"/>
</dbReference>
<feature type="domain" description="SnoaL-like" evidence="1">
    <location>
        <begin position="8"/>
        <end position="113"/>
    </location>
</feature>
<proteinExistence type="predicted"/>
<protein>
    <submittedName>
        <fullName evidence="2">Ketosteroid isomerase</fullName>
    </submittedName>
</protein>
<organism evidence="2 3">
    <name type="scientific">Rhizobium chutanense</name>
    <dbReference type="NCBI Taxonomy" id="2035448"/>
    <lineage>
        <taxon>Bacteria</taxon>
        <taxon>Pseudomonadati</taxon>
        <taxon>Pseudomonadota</taxon>
        <taxon>Alphaproteobacteria</taxon>
        <taxon>Hyphomicrobiales</taxon>
        <taxon>Rhizobiaceae</taxon>
        <taxon>Rhizobium/Agrobacterium group</taxon>
        <taxon>Rhizobium</taxon>
    </lineage>
</organism>
<evidence type="ECO:0000313" key="3">
    <source>
        <dbReference type="Proteomes" id="UP000220768"/>
    </source>
</evidence>
<accession>A0A2A6JG69</accession>
<dbReference type="GO" id="GO:0016853">
    <property type="term" value="F:isomerase activity"/>
    <property type="evidence" value="ECO:0007669"/>
    <property type="project" value="UniProtKB-KW"/>
</dbReference>
<dbReference type="Pfam" id="PF12680">
    <property type="entry name" value="SnoaL_2"/>
    <property type="match status" value="1"/>
</dbReference>
<sequence length="129" mass="14033">MVNIEIAKAYIKAAQTGDQATLGSIISPDVIWHQPGNNQFSGTHKGIAAVGPMLGKMMEVSRGTFTINKADHFMANGDWVAITIEFSGEANGIKLRQPGVDLVRIETGKIVEVRLFSSNQDEEDAFWGK</sequence>
<evidence type="ECO:0000313" key="2">
    <source>
        <dbReference type="EMBL" id="PDT04945.1"/>
    </source>
</evidence>
<dbReference type="InterPro" id="IPR037401">
    <property type="entry name" value="SnoaL-like"/>
</dbReference>
<comment type="caution">
    <text evidence="2">The sequence shown here is derived from an EMBL/GenBank/DDBJ whole genome shotgun (WGS) entry which is preliminary data.</text>
</comment>
<evidence type="ECO:0000259" key="1">
    <source>
        <dbReference type="Pfam" id="PF12680"/>
    </source>
</evidence>